<dbReference type="GO" id="GO:0043772">
    <property type="term" value="F:acyl-phosphate glycerol-3-phosphate acyltransferase activity"/>
    <property type="evidence" value="ECO:0007669"/>
    <property type="project" value="InterPro"/>
</dbReference>
<evidence type="ECO:0000256" key="2">
    <source>
        <dbReference type="ARBA" id="ARBA00022516"/>
    </source>
</evidence>
<protein>
    <submittedName>
        <fullName evidence="11">Glycerol-3-phosphate acyltransferase</fullName>
        <ecNumber evidence="11">2.3.1.-</ecNumber>
    </submittedName>
</protein>
<keyword evidence="5 10" id="KW-1133">Transmembrane helix</keyword>
<evidence type="ECO:0000256" key="7">
    <source>
        <dbReference type="ARBA" id="ARBA00023136"/>
    </source>
</evidence>
<proteinExistence type="predicted"/>
<keyword evidence="11" id="KW-0012">Acyltransferase</keyword>
<accession>A0A645HIC8</accession>
<keyword evidence="3 11" id="KW-0808">Transferase</keyword>
<feature type="transmembrane region" description="Helical" evidence="10">
    <location>
        <begin position="111"/>
        <end position="130"/>
    </location>
</feature>
<keyword evidence="4 10" id="KW-0812">Transmembrane</keyword>
<reference evidence="11" key="1">
    <citation type="submission" date="2019-08" db="EMBL/GenBank/DDBJ databases">
        <authorList>
            <person name="Kucharzyk K."/>
            <person name="Murdoch R.W."/>
            <person name="Higgins S."/>
            <person name="Loffler F."/>
        </authorList>
    </citation>
    <scope>NUCLEOTIDE SEQUENCE</scope>
</reference>
<evidence type="ECO:0000256" key="9">
    <source>
        <dbReference type="ARBA" id="ARBA00023264"/>
    </source>
</evidence>
<evidence type="ECO:0000256" key="10">
    <source>
        <dbReference type="SAM" id="Phobius"/>
    </source>
</evidence>
<keyword evidence="9" id="KW-1208">Phospholipid metabolism</keyword>
<keyword evidence="2" id="KW-0444">Lipid biosynthesis</keyword>
<dbReference type="Pfam" id="PF02660">
    <property type="entry name" value="G3P_acyltransf"/>
    <property type="match status" value="1"/>
</dbReference>
<feature type="transmembrane region" description="Helical" evidence="10">
    <location>
        <begin position="84"/>
        <end position="105"/>
    </location>
</feature>
<feature type="transmembrane region" description="Helical" evidence="10">
    <location>
        <begin position="49"/>
        <end position="72"/>
    </location>
</feature>
<evidence type="ECO:0000256" key="6">
    <source>
        <dbReference type="ARBA" id="ARBA00023098"/>
    </source>
</evidence>
<dbReference type="EMBL" id="VSSQ01092888">
    <property type="protein sequence ID" value="MPN37949.1"/>
    <property type="molecule type" value="Genomic_DNA"/>
</dbReference>
<keyword evidence="7 10" id="KW-0472">Membrane</keyword>
<dbReference type="PANTHER" id="PTHR30309:SF0">
    <property type="entry name" value="GLYCEROL-3-PHOSPHATE ACYLTRANSFERASE-RELATED"/>
    <property type="match status" value="1"/>
</dbReference>
<evidence type="ECO:0000256" key="3">
    <source>
        <dbReference type="ARBA" id="ARBA00022679"/>
    </source>
</evidence>
<keyword evidence="6" id="KW-0443">Lipid metabolism</keyword>
<name>A0A645HIC8_9ZZZZ</name>
<organism evidence="11">
    <name type="scientific">bioreactor metagenome</name>
    <dbReference type="NCBI Taxonomy" id="1076179"/>
    <lineage>
        <taxon>unclassified sequences</taxon>
        <taxon>metagenomes</taxon>
        <taxon>ecological metagenomes</taxon>
    </lineage>
</organism>
<dbReference type="PANTHER" id="PTHR30309">
    <property type="entry name" value="INNER MEMBRANE PROTEIN YGIH"/>
    <property type="match status" value="1"/>
</dbReference>
<evidence type="ECO:0000313" key="11">
    <source>
        <dbReference type="EMBL" id="MPN37949.1"/>
    </source>
</evidence>
<dbReference type="GO" id="GO:0005886">
    <property type="term" value="C:plasma membrane"/>
    <property type="evidence" value="ECO:0007669"/>
    <property type="project" value="InterPro"/>
</dbReference>
<evidence type="ECO:0000256" key="4">
    <source>
        <dbReference type="ARBA" id="ARBA00022692"/>
    </source>
</evidence>
<dbReference type="AlphaFoldDB" id="A0A645HIC8"/>
<keyword evidence="1" id="KW-1003">Cell membrane</keyword>
<evidence type="ECO:0000256" key="1">
    <source>
        <dbReference type="ARBA" id="ARBA00022475"/>
    </source>
</evidence>
<feature type="transmembrane region" description="Helical" evidence="10">
    <location>
        <begin position="16"/>
        <end position="37"/>
    </location>
</feature>
<dbReference type="SMART" id="SM01207">
    <property type="entry name" value="G3P_acyltransf"/>
    <property type="match status" value="1"/>
</dbReference>
<keyword evidence="8" id="KW-0594">Phospholipid biosynthesis</keyword>
<evidence type="ECO:0000256" key="5">
    <source>
        <dbReference type="ARBA" id="ARBA00022989"/>
    </source>
</evidence>
<gene>
    <name evidence="11" type="primary">plsY_41</name>
    <name evidence="11" type="ORF">SDC9_185470</name>
</gene>
<dbReference type="InterPro" id="IPR003811">
    <property type="entry name" value="G3P_acylTferase_PlsY"/>
</dbReference>
<evidence type="ECO:0000256" key="8">
    <source>
        <dbReference type="ARBA" id="ARBA00023209"/>
    </source>
</evidence>
<dbReference type="EC" id="2.3.1.-" evidence="11"/>
<comment type="caution">
    <text evidence="11">The sequence shown here is derived from an EMBL/GenBank/DDBJ whole genome shotgun (WGS) entry which is preliminary data.</text>
</comment>
<feature type="transmembrane region" description="Helical" evidence="10">
    <location>
        <begin position="142"/>
        <end position="159"/>
    </location>
</feature>
<dbReference type="GO" id="GO:0008654">
    <property type="term" value="P:phospholipid biosynthetic process"/>
    <property type="evidence" value="ECO:0007669"/>
    <property type="project" value="UniProtKB-KW"/>
</dbReference>
<sequence>MGSTNIMRTLGTKWGIIVQVIDILKGFVPVMLFANLIGSNWGMCGEDSFLNLPILGIIVGMSAIAGHVWSCFVKFKGGKGVNTAAGMLIAILPIEFGVGIFVFVLTVGISGYVSLASMLASSTIPLVLFLRYNLFRVDIKGYFTLIYFTLGFLLLVLFTHRSNIARLISGTENKFEKWRFLKCACSKKKAYKIE</sequence>